<reference evidence="1 2" key="1">
    <citation type="journal article" date="2012" name="Proc. Natl. Acad. Sci. U.S.A.">
        <title>Comparative genomics of Ceriporiopsis subvermispora and Phanerochaete chrysosporium provide insight into selective ligninolysis.</title>
        <authorList>
            <person name="Fernandez-Fueyo E."/>
            <person name="Ruiz-Duenas F.J."/>
            <person name="Ferreira P."/>
            <person name="Floudas D."/>
            <person name="Hibbett D.S."/>
            <person name="Canessa P."/>
            <person name="Larrondo L.F."/>
            <person name="James T.Y."/>
            <person name="Seelenfreund D."/>
            <person name="Lobos S."/>
            <person name="Polanco R."/>
            <person name="Tello M."/>
            <person name="Honda Y."/>
            <person name="Watanabe T."/>
            <person name="Watanabe T."/>
            <person name="Ryu J.S."/>
            <person name="Kubicek C.P."/>
            <person name="Schmoll M."/>
            <person name="Gaskell J."/>
            <person name="Hammel K.E."/>
            <person name="St John F.J."/>
            <person name="Vanden Wymelenberg A."/>
            <person name="Sabat G."/>
            <person name="Splinter BonDurant S."/>
            <person name="Syed K."/>
            <person name="Yadav J.S."/>
            <person name="Doddapaneni H."/>
            <person name="Subramanian V."/>
            <person name="Lavin J.L."/>
            <person name="Oguiza J.A."/>
            <person name="Perez G."/>
            <person name="Pisabarro A.G."/>
            <person name="Ramirez L."/>
            <person name="Santoyo F."/>
            <person name="Master E."/>
            <person name="Coutinho P.M."/>
            <person name="Henrissat B."/>
            <person name="Lombard V."/>
            <person name="Magnuson J.K."/>
            <person name="Kuees U."/>
            <person name="Hori C."/>
            <person name="Igarashi K."/>
            <person name="Samejima M."/>
            <person name="Held B.W."/>
            <person name="Barry K.W."/>
            <person name="LaButti K.M."/>
            <person name="Lapidus A."/>
            <person name="Lindquist E.A."/>
            <person name="Lucas S.M."/>
            <person name="Riley R."/>
            <person name="Salamov A.A."/>
            <person name="Hoffmeister D."/>
            <person name="Schwenk D."/>
            <person name="Hadar Y."/>
            <person name="Yarden O."/>
            <person name="de Vries R.P."/>
            <person name="Wiebenga A."/>
            <person name="Stenlid J."/>
            <person name="Eastwood D."/>
            <person name="Grigoriev I.V."/>
            <person name="Berka R.M."/>
            <person name="Blanchette R.A."/>
            <person name="Kersten P."/>
            <person name="Martinez A.T."/>
            <person name="Vicuna R."/>
            <person name="Cullen D."/>
        </authorList>
    </citation>
    <scope>NUCLEOTIDE SEQUENCE [LARGE SCALE GENOMIC DNA]</scope>
    <source>
        <strain evidence="1 2">B</strain>
    </source>
</reference>
<dbReference type="EMBL" id="KB445792">
    <property type="protein sequence ID" value="EMD40429.1"/>
    <property type="molecule type" value="Genomic_DNA"/>
</dbReference>
<keyword evidence="2" id="KW-1185">Reference proteome</keyword>
<protein>
    <recommendedName>
        <fullName evidence="3">Zn(2)-C6 fungal-type domain-containing protein</fullName>
    </recommendedName>
</protein>
<proteinExistence type="predicted"/>
<dbReference type="Proteomes" id="UP000016930">
    <property type="component" value="Unassembled WGS sequence"/>
</dbReference>
<dbReference type="GO" id="GO:0000981">
    <property type="term" value="F:DNA-binding transcription factor activity, RNA polymerase II-specific"/>
    <property type="evidence" value="ECO:0007669"/>
    <property type="project" value="InterPro"/>
</dbReference>
<name>M2PUM7_CERS8</name>
<dbReference type="STRING" id="914234.M2PUM7"/>
<dbReference type="HOGENOM" id="CLU_679716_0_0_1"/>
<dbReference type="AlphaFoldDB" id="M2PUM7"/>
<organism evidence="1 2">
    <name type="scientific">Ceriporiopsis subvermispora (strain B)</name>
    <name type="common">White-rot fungus</name>
    <name type="synonym">Gelatoporia subvermispora</name>
    <dbReference type="NCBI Taxonomy" id="914234"/>
    <lineage>
        <taxon>Eukaryota</taxon>
        <taxon>Fungi</taxon>
        <taxon>Dikarya</taxon>
        <taxon>Basidiomycota</taxon>
        <taxon>Agaricomycotina</taxon>
        <taxon>Agaricomycetes</taxon>
        <taxon>Polyporales</taxon>
        <taxon>Gelatoporiaceae</taxon>
        <taxon>Gelatoporia</taxon>
    </lineage>
</organism>
<dbReference type="SUPFAM" id="SSF57701">
    <property type="entry name" value="Zn2/Cys6 DNA-binding domain"/>
    <property type="match status" value="1"/>
</dbReference>
<accession>M2PUM7</accession>
<evidence type="ECO:0000313" key="1">
    <source>
        <dbReference type="EMBL" id="EMD40429.1"/>
    </source>
</evidence>
<evidence type="ECO:0000313" key="2">
    <source>
        <dbReference type="Proteomes" id="UP000016930"/>
    </source>
</evidence>
<sequence>MSAMYYSQPAQVGQLPDIFNSTAYSNMTPNDEGGAGTLFQVVNFNGVLPESGGSSFYQLESTYPESPTDFEFGMGQEAVGYHQGGSYHAPHAVNRPLASEPLFDIAELPASFHALHTTPVPHSDGTPVMSYSETMTHLADVAVSPYDNVAPVPTQYSAGPTYTPTVNGYNDVPNHTVLDASMVSPQAITPPDFIQFNQNLPGPAQQQSALYRVTPPDVHIYGQQITGRDGTGQWVAPVVEAPLHEMYASNTRQGFAAQPEMGIAQQIALDQYYESDESSPRMDHMHYPISAGDIPPSSNIPKVTALPYTSRDGTRCRRVIYSPKTGRPMSDLPPVDLPQDVPVVKKRGKRGRITACLFCRRRKIQCRGPIPGNPDKTCIQCERRKQADDEAVAHSSEQAFGLLAN</sequence>
<dbReference type="OrthoDB" id="39175at2759"/>
<dbReference type="InterPro" id="IPR001138">
    <property type="entry name" value="Zn2Cys6_DnaBD"/>
</dbReference>
<dbReference type="GO" id="GO:0008270">
    <property type="term" value="F:zinc ion binding"/>
    <property type="evidence" value="ECO:0007669"/>
    <property type="project" value="InterPro"/>
</dbReference>
<dbReference type="InterPro" id="IPR036864">
    <property type="entry name" value="Zn2-C6_fun-type_DNA-bd_sf"/>
</dbReference>
<dbReference type="CDD" id="cd00067">
    <property type="entry name" value="GAL4"/>
    <property type="match status" value="1"/>
</dbReference>
<gene>
    <name evidence="1" type="ORF">CERSUDRAFT_91149</name>
</gene>
<evidence type="ECO:0008006" key="3">
    <source>
        <dbReference type="Google" id="ProtNLM"/>
    </source>
</evidence>